<dbReference type="InterPro" id="IPR042303">
    <property type="entry name" value="Malonyl_CoA_deC_C_sf"/>
</dbReference>
<dbReference type="GO" id="GO:0005782">
    <property type="term" value="C:peroxisomal matrix"/>
    <property type="evidence" value="ECO:0007669"/>
    <property type="project" value="TreeGrafter"/>
</dbReference>
<dbReference type="InParanoid" id="A0A6P8H178"/>
<dbReference type="GO" id="GO:0006633">
    <property type="term" value="P:fatty acid biosynthetic process"/>
    <property type="evidence" value="ECO:0007669"/>
    <property type="project" value="InterPro"/>
</dbReference>
<dbReference type="InterPro" id="IPR007956">
    <property type="entry name" value="Malonyl_CoA_deC_C"/>
</dbReference>
<keyword evidence="3" id="KW-1185">Reference proteome</keyword>
<dbReference type="PANTHER" id="PTHR28641">
    <property type="match status" value="1"/>
</dbReference>
<evidence type="ECO:0000259" key="1">
    <source>
        <dbReference type="Pfam" id="PF05292"/>
    </source>
</evidence>
<dbReference type="GO" id="GO:0050080">
    <property type="term" value="F:malonyl-CoA decarboxylase activity"/>
    <property type="evidence" value="ECO:0007669"/>
    <property type="project" value="InterPro"/>
</dbReference>
<evidence type="ECO:0000313" key="3">
    <source>
        <dbReference type="Proteomes" id="UP000515163"/>
    </source>
</evidence>
<dbReference type="AlphaFoldDB" id="A0A6P8H178"/>
<dbReference type="InterPro" id="IPR038917">
    <property type="entry name" value="Malonyl_CoA_deC"/>
</dbReference>
<sequence length="554" mass="64399">MKRLLSCLKLLRFPGNPSIYKEKRFKRFSSNCFNCLGPFPCYPSPRYKIQAQSQSFQTDCTHYQYQSQLVESNWLDLLMRMADKSDDIDIPGASKDQVAQIRTMLSRAVRVKRSQEGGDLMPNAIAKEVRHFYNELSTRIEKMAFFLIMERDLGVNHQEIREVAENLIKVKDLGVPTVLRAEDRLRQVLEPHYIQLLSHISRLEGGVKFIVDMRNDLSEILSDQSNVFSRQELQALSMSIKNVLAQWFAVGLLDLERINWNSSCSVLEKIIKYEAVHTIQGWEDLKRRLAPDRRVYIYTHRSMPREPIVVLHTALEYEIPDNIQVILSEPEVDIDDCEYELENRTTAVFYSISSTQKGLSGVDLGNFLIKHVVRELQHEFPNITQYATLSPIPGFRHWLLFHVNESIENEANEESSSSSILLDDERVKLLDHGNGHLSPSSIFKDLIQTEDWHRDETIVECVKGPLMRLCARYLYEEKRRGFALDPVANFHIRNGAWMWRLNWSADTSPRGLENSFGLMMNYKYVLEDVDRNNQQYLFNGHIAAPQHFLDLLRT</sequence>
<dbReference type="Gene3D" id="3.40.630.150">
    <property type="entry name" value="Malonyl-CoA decarboxylase, catalytic domain"/>
    <property type="match status" value="1"/>
</dbReference>
<dbReference type="GeneID" id="116286966"/>
<dbReference type="InterPro" id="IPR035372">
    <property type="entry name" value="MCD_N"/>
</dbReference>
<dbReference type="PANTHER" id="PTHR28641:SF1">
    <property type="entry name" value="MALONYL-COA DECARBOXYLASE, MITOCHONDRIAL"/>
    <property type="match status" value="1"/>
</dbReference>
<dbReference type="OrthoDB" id="426718at2759"/>
<proteinExistence type="predicted"/>
<dbReference type="GO" id="GO:0005759">
    <property type="term" value="C:mitochondrial matrix"/>
    <property type="evidence" value="ECO:0007669"/>
    <property type="project" value="TreeGrafter"/>
</dbReference>
<name>A0A6P8H178_ACTTE</name>
<dbReference type="Pfam" id="PF17408">
    <property type="entry name" value="MCD_N"/>
    <property type="match status" value="1"/>
</dbReference>
<dbReference type="Gene3D" id="1.20.140.90">
    <property type="entry name" value="Malonyl-CoA decarboxylase, oligemerization domain"/>
    <property type="match status" value="1"/>
</dbReference>
<dbReference type="Proteomes" id="UP000515163">
    <property type="component" value="Unplaced"/>
</dbReference>
<dbReference type="FunCoup" id="A0A6P8H178">
    <property type="interactions" value="1038"/>
</dbReference>
<evidence type="ECO:0000259" key="2">
    <source>
        <dbReference type="Pfam" id="PF17408"/>
    </source>
</evidence>
<dbReference type="KEGG" id="aten:116286966"/>
<dbReference type="GO" id="GO:0006085">
    <property type="term" value="P:acetyl-CoA biosynthetic process"/>
    <property type="evidence" value="ECO:0007669"/>
    <property type="project" value="TreeGrafter"/>
</dbReference>
<gene>
    <name evidence="4" type="primary">LOC116286966</name>
</gene>
<evidence type="ECO:0000313" key="4">
    <source>
        <dbReference type="RefSeq" id="XP_031549423.1"/>
    </source>
</evidence>
<feature type="domain" description="Malonyl-CoA decarboxylase C-terminal" evidence="1">
    <location>
        <begin position="251"/>
        <end position="524"/>
    </location>
</feature>
<dbReference type="GO" id="GO:2001294">
    <property type="term" value="P:malonyl-CoA catabolic process"/>
    <property type="evidence" value="ECO:0007669"/>
    <property type="project" value="TreeGrafter"/>
</dbReference>
<reference evidence="4" key="1">
    <citation type="submission" date="2025-08" db="UniProtKB">
        <authorList>
            <consortium name="RefSeq"/>
        </authorList>
    </citation>
    <scope>IDENTIFICATION</scope>
</reference>
<protein>
    <submittedName>
        <fullName evidence="4">Malonyl-CoA decarboxylase, mitochondrial-like</fullName>
    </submittedName>
</protein>
<dbReference type="RefSeq" id="XP_031549423.1">
    <property type="nucleotide sequence ID" value="XM_031693563.1"/>
</dbReference>
<accession>A0A6P8H178</accession>
<feature type="domain" description="Malonyl-CoA decarboxylase N-terminal" evidence="2">
    <location>
        <begin position="154"/>
        <end position="248"/>
    </location>
</feature>
<dbReference type="FunFam" id="3.40.630.150:FF:000001">
    <property type="entry name" value="Malonyl-CoA decarboxylase, mitochondrial"/>
    <property type="match status" value="1"/>
</dbReference>
<dbReference type="InterPro" id="IPR038351">
    <property type="entry name" value="MCD_N_sf"/>
</dbReference>
<dbReference type="Pfam" id="PF05292">
    <property type="entry name" value="MCD"/>
    <property type="match status" value="1"/>
</dbReference>
<organism evidence="3 4">
    <name type="scientific">Actinia tenebrosa</name>
    <name type="common">Australian red waratah sea anemone</name>
    <dbReference type="NCBI Taxonomy" id="6105"/>
    <lineage>
        <taxon>Eukaryota</taxon>
        <taxon>Metazoa</taxon>
        <taxon>Cnidaria</taxon>
        <taxon>Anthozoa</taxon>
        <taxon>Hexacorallia</taxon>
        <taxon>Actiniaria</taxon>
        <taxon>Actiniidae</taxon>
        <taxon>Actinia</taxon>
    </lineage>
</organism>